<feature type="region of interest" description="Disordered" evidence="1">
    <location>
        <begin position="106"/>
        <end position="125"/>
    </location>
</feature>
<protein>
    <submittedName>
        <fullName evidence="2">Uncharacterized protein</fullName>
    </submittedName>
</protein>
<gene>
    <name evidence="2" type="ORF">K504DRAFT_452772</name>
</gene>
<organism evidence="2 3">
    <name type="scientific">Pleomassaria siparia CBS 279.74</name>
    <dbReference type="NCBI Taxonomy" id="1314801"/>
    <lineage>
        <taxon>Eukaryota</taxon>
        <taxon>Fungi</taxon>
        <taxon>Dikarya</taxon>
        <taxon>Ascomycota</taxon>
        <taxon>Pezizomycotina</taxon>
        <taxon>Dothideomycetes</taxon>
        <taxon>Pleosporomycetidae</taxon>
        <taxon>Pleosporales</taxon>
        <taxon>Pleomassariaceae</taxon>
        <taxon>Pleomassaria</taxon>
    </lineage>
</organism>
<dbReference type="EMBL" id="MU005766">
    <property type="protein sequence ID" value="KAF2712608.1"/>
    <property type="molecule type" value="Genomic_DNA"/>
</dbReference>
<evidence type="ECO:0000313" key="3">
    <source>
        <dbReference type="Proteomes" id="UP000799428"/>
    </source>
</evidence>
<evidence type="ECO:0000313" key="2">
    <source>
        <dbReference type="EMBL" id="KAF2712608.1"/>
    </source>
</evidence>
<proteinExistence type="predicted"/>
<dbReference type="Proteomes" id="UP000799428">
    <property type="component" value="Unassembled WGS sequence"/>
</dbReference>
<reference evidence="2" key="1">
    <citation type="journal article" date="2020" name="Stud. Mycol.">
        <title>101 Dothideomycetes genomes: a test case for predicting lifestyles and emergence of pathogens.</title>
        <authorList>
            <person name="Haridas S."/>
            <person name="Albert R."/>
            <person name="Binder M."/>
            <person name="Bloem J."/>
            <person name="Labutti K."/>
            <person name="Salamov A."/>
            <person name="Andreopoulos B."/>
            <person name="Baker S."/>
            <person name="Barry K."/>
            <person name="Bills G."/>
            <person name="Bluhm B."/>
            <person name="Cannon C."/>
            <person name="Castanera R."/>
            <person name="Culley D."/>
            <person name="Daum C."/>
            <person name="Ezra D."/>
            <person name="Gonzalez J."/>
            <person name="Henrissat B."/>
            <person name="Kuo A."/>
            <person name="Liang C."/>
            <person name="Lipzen A."/>
            <person name="Lutzoni F."/>
            <person name="Magnuson J."/>
            <person name="Mondo S."/>
            <person name="Nolan M."/>
            <person name="Ohm R."/>
            <person name="Pangilinan J."/>
            <person name="Park H.-J."/>
            <person name="Ramirez L."/>
            <person name="Alfaro M."/>
            <person name="Sun H."/>
            <person name="Tritt A."/>
            <person name="Yoshinaga Y."/>
            <person name="Zwiers L.-H."/>
            <person name="Turgeon B."/>
            <person name="Goodwin S."/>
            <person name="Spatafora J."/>
            <person name="Crous P."/>
            <person name="Grigoriev I."/>
        </authorList>
    </citation>
    <scope>NUCLEOTIDE SEQUENCE</scope>
    <source>
        <strain evidence="2">CBS 279.74</strain>
    </source>
</reference>
<keyword evidence="3" id="KW-1185">Reference proteome</keyword>
<evidence type="ECO:0000256" key="1">
    <source>
        <dbReference type="SAM" id="MobiDB-lite"/>
    </source>
</evidence>
<name>A0A6G1KIE8_9PLEO</name>
<feature type="compositionally biased region" description="Basic and acidic residues" evidence="1">
    <location>
        <begin position="106"/>
        <end position="124"/>
    </location>
</feature>
<sequence length="154" mass="16344">MHNALVAGAVIDALAARADALAVGADALAAGAVGAVIDALVVGADALAVGAARALDSAKPKRARVKAESLFMLSKGDNKDNARVINAKNLNLKANNIGRIVNIEDKDKDKDKDKKEEEEKEDIHNSSAKKLAKRLKLRILRILLLLPKDLIINV</sequence>
<dbReference type="AlphaFoldDB" id="A0A6G1KIE8"/>
<accession>A0A6G1KIE8</accession>